<dbReference type="GO" id="GO:0009055">
    <property type="term" value="F:electron transfer activity"/>
    <property type="evidence" value="ECO:0007669"/>
    <property type="project" value="TreeGrafter"/>
</dbReference>
<dbReference type="Pfam" id="PF02910">
    <property type="entry name" value="Succ_DH_flav_C"/>
    <property type="match status" value="1"/>
</dbReference>
<evidence type="ECO:0000313" key="7">
    <source>
        <dbReference type="Proteomes" id="UP000238348"/>
    </source>
</evidence>
<dbReference type="PANTHER" id="PTHR11632">
    <property type="entry name" value="SUCCINATE DEHYDROGENASE 2 FLAVOPROTEIN SUBUNIT"/>
    <property type="match status" value="1"/>
</dbReference>
<evidence type="ECO:0000313" key="6">
    <source>
        <dbReference type="EMBL" id="AUX41616.1"/>
    </source>
</evidence>
<name>A0A2L0EQP8_SORCE</name>
<reference evidence="6 7" key="1">
    <citation type="submission" date="2015-09" db="EMBL/GenBank/DDBJ databases">
        <title>Sorangium comparison.</title>
        <authorList>
            <person name="Zaburannyi N."/>
            <person name="Bunk B."/>
            <person name="Overmann J."/>
            <person name="Mueller R."/>
        </authorList>
    </citation>
    <scope>NUCLEOTIDE SEQUENCE [LARGE SCALE GENOMIC DNA]</scope>
    <source>
        <strain evidence="6 7">So ce26</strain>
    </source>
</reference>
<dbReference type="Pfam" id="PF00890">
    <property type="entry name" value="FAD_binding_2"/>
    <property type="match status" value="1"/>
</dbReference>
<dbReference type="SUPFAM" id="SSF51905">
    <property type="entry name" value="FAD/NAD(P)-binding domain"/>
    <property type="match status" value="1"/>
</dbReference>
<dbReference type="AlphaFoldDB" id="A0A2L0EQP8"/>
<proteinExistence type="predicted"/>
<dbReference type="Gene3D" id="1.20.58.100">
    <property type="entry name" value="Fumarate reductase/succinate dehydrogenase flavoprotein-like, C-terminal domain"/>
    <property type="match status" value="1"/>
</dbReference>
<feature type="domain" description="FAD-dependent oxidoreductase 2 FAD-binding" evidence="4">
    <location>
        <begin position="72"/>
        <end position="279"/>
    </location>
</feature>
<dbReference type="Proteomes" id="UP000238348">
    <property type="component" value="Chromosome"/>
</dbReference>
<evidence type="ECO:0000256" key="2">
    <source>
        <dbReference type="ARBA" id="ARBA00023002"/>
    </source>
</evidence>
<evidence type="ECO:0000259" key="4">
    <source>
        <dbReference type="Pfam" id="PF00890"/>
    </source>
</evidence>
<evidence type="ECO:0000259" key="5">
    <source>
        <dbReference type="Pfam" id="PF02910"/>
    </source>
</evidence>
<organism evidence="6 7">
    <name type="scientific">Sorangium cellulosum</name>
    <name type="common">Polyangium cellulosum</name>
    <dbReference type="NCBI Taxonomy" id="56"/>
    <lineage>
        <taxon>Bacteria</taxon>
        <taxon>Pseudomonadati</taxon>
        <taxon>Myxococcota</taxon>
        <taxon>Polyangia</taxon>
        <taxon>Polyangiales</taxon>
        <taxon>Polyangiaceae</taxon>
        <taxon>Sorangium</taxon>
    </lineage>
</organism>
<dbReference type="PIRSF" id="PIRSF000171">
    <property type="entry name" value="SDHA_APRA_LASPO"/>
    <property type="match status" value="1"/>
</dbReference>
<accession>A0A2L0EQP8</accession>
<dbReference type="InterPro" id="IPR037099">
    <property type="entry name" value="Fum_R/Succ_DH_flav-like_C_sf"/>
</dbReference>
<gene>
    <name evidence="6" type="ORF">SOCE26_030370</name>
</gene>
<dbReference type="InterPro" id="IPR036188">
    <property type="entry name" value="FAD/NAD-bd_sf"/>
</dbReference>
<evidence type="ECO:0000256" key="3">
    <source>
        <dbReference type="PIRSR" id="PIRSR000171-1"/>
    </source>
</evidence>
<protein>
    <submittedName>
        <fullName evidence="6">Pyridine nucleotide-disulfide oxidoreductase</fullName>
    </submittedName>
</protein>
<dbReference type="Gene3D" id="3.50.50.60">
    <property type="entry name" value="FAD/NAD(P)-binding domain"/>
    <property type="match status" value="2"/>
</dbReference>
<dbReference type="EMBL" id="CP012673">
    <property type="protein sequence ID" value="AUX41616.1"/>
    <property type="molecule type" value="Genomic_DNA"/>
</dbReference>
<feature type="domain" description="Fumarate reductase/succinate dehydrogenase flavoprotein-like C-terminal" evidence="5">
    <location>
        <begin position="488"/>
        <end position="559"/>
    </location>
</feature>
<dbReference type="GO" id="GO:0005886">
    <property type="term" value="C:plasma membrane"/>
    <property type="evidence" value="ECO:0007669"/>
    <property type="project" value="TreeGrafter"/>
</dbReference>
<dbReference type="OrthoDB" id="9806724at2"/>
<feature type="active site" description="Proton acceptor" evidence="3">
    <location>
        <position position="313"/>
    </location>
</feature>
<dbReference type="SUPFAM" id="SSF46977">
    <property type="entry name" value="Succinate dehydrogenase/fumarate reductase flavoprotein C-terminal domain"/>
    <property type="match status" value="1"/>
</dbReference>
<dbReference type="GO" id="GO:0000104">
    <property type="term" value="F:succinate dehydrogenase activity"/>
    <property type="evidence" value="ECO:0007669"/>
    <property type="project" value="TreeGrafter"/>
</dbReference>
<dbReference type="PRINTS" id="PR00368">
    <property type="entry name" value="FADPNR"/>
</dbReference>
<keyword evidence="2" id="KW-0560">Oxidoreductase</keyword>
<dbReference type="InterPro" id="IPR030664">
    <property type="entry name" value="SdhA/FrdA/AprA"/>
</dbReference>
<evidence type="ECO:0000256" key="1">
    <source>
        <dbReference type="ARBA" id="ARBA00022630"/>
    </source>
</evidence>
<dbReference type="GO" id="GO:0009061">
    <property type="term" value="P:anaerobic respiration"/>
    <property type="evidence" value="ECO:0007669"/>
    <property type="project" value="TreeGrafter"/>
</dbReference>
<dbReference type="GO" id="GO:0050660">
    <property type="term" value="F:flavin adenine dinucleotide binding"/>
    <property type="evidence" value="ECO:0007669"/>
    <property type="project" value="TreeGrafter"/>
</dbReference>
<dbReference type="PRINTS" id="PR00411">
    <property type="entry name" value="PNDRDTASEI"/>
</dbReference>
<sequence length="589" mass="61833">MSLLAPQQRIITRCCQSSSAGLGASSPRLSSSVLVHGGAGPVSAYGLRAARSRSNPVQASPPGASETDGFADVLVIGGGPAGAWAALGAAASGARSVVLVDKGYCGTSGATAPANTGAWYVPPEGDARERAIEARFARSGGLAHRTWMERVLDATYTQIDQLAAWGYPFPLDDSGLQYRANLRGPDYMHFLRRQIRRAGVRVLDHSPALELLVSDGVVAGARGYSRQQDAPWAVRAGAVVLASGGCAFLSKALGCDVNTGDGYLMAAEAGADLSGMEFSAQYGISPAYASVTKGLPFFWATFTRESGEEIDSRGDRMLAVARALREGPVYAVLDRASPETQRWLRDGQPNCFLPHDRLGIDPFRQRFPVALRLEGTVRGSGGIRVVDEGCGTSVPGLYAAGDAASRELIVGSSSGGGSPNAAWAISSGTWAGRAAAQFAAALGDGAAARRVRAAGTAGLRPSGRAGGIEAREVIELVQQEMLPLDKNLFRRGDQIEASVGRLERAWEDAAAHLHAGGVAQVRAREAAAMLATARFCYRSALARAESRGLHRRTDLPDTDPGQTHHLIAGGLSAVWVEPYRRPHPRGDLA</sequence>
<dbReference type="PANTHER" id="PTHR11632:SF73">
    <property type="entry name" value="BLR3196 PROTEIN"/>
    <property type="match status" value="1"/>
</dbReference>
<keyword evidence="1" id="KW-0285">Flavoprotein</keyword>
<dbReference type="InterPro" id="IPR015939">
    <property type="entry name" value="Fum_Rdtase/Succ_DH_flav-like_C"/>
</dbReference>
<dbReference type="InterPro" id="IPR003953">
    <property type="entry name" value="FAD-dep_OxRdtase_2_FAD-bd"/>
</dbReference>